<protein>
    <submittedName>
        <fullName evidence="2">Uncharacterized protein</fullName>
    </submittedName>
</protein>
<sequence length="176" mass="20421">MAPDARLGTARRHDQQPRRRADRTEHLVERGIERLTRHLVKRERVGRRELDLAAALAARFQRDHHEHLRENRADAMLVHRVRLRPLEVGINRRPILHFTLCGKPAEIDPAVAQIVARHVLADCVGQNRLHRDAGGIARGKVRIRNQFTVGNRLVFRLPPLPAALLRRWQRREEIAL</sequence>
<evidence type="ECO:0000313" key="2">
    <source>
        <dbReference type="EMBL" id="MPM73378.1"/>
    </source>
</evidence>
<reference evidence="2" key="1">
    <citation type="submission" date="2019-08" db="EMBL/GenBank/DDBJ databases">
        <authorList>
            <person name="Kucharzyk K."/>
            <person name="Murdoch R.W."/>
            <person name="Higgins S."/>
            <person name="Loffler F."/>
        </authorList>
    </citation>
    <scope>NUCLEOTIDE SEQUENCE</scope>
</reference>
<evidence type="ECO:0000256" key="1">
    <source>
        <dbReference type="SAM" id="MobiDB-lite"/>
    </source>
</evidence>
<comment type="caution">
    <text evidence="2">The sequence shown here is derived from an EMBL/GenBank/DDBJ whole genome shotgun (WGS) entry which is preliminary data.</text>
</comment>
<name>A0A645C7L7_9ZZZZ</name>
<feature type="compositionally biased region" description="Basic and acidic residues" evidence="1">
    <location>
        <begin position="11"/>
        <end position="24"/>
    </location>
</feature>
<accession>A0A645C7L7</accession>
<dbReference type="AlphaFoldDB" id="A0A645C7L7"/>
<dbReference type="EMBL" id="VSSQ01025324">
    <property type="protein sequence ID" value="MPM73378.1"/>
    <property type="molecule type" value="Genomic_DNA"/>
</dbReference>
<proteinExistence type="predicted"/>
<gene>
    <name evidence="2" type="ORF">SDC9_120358</name>
</gene>
<feature type="region of interest" description="Disordered" evidence="1">
    <location>
        <begin position="1"/>
        <end position="24"/>
    </location>
</feature>
<organism evidence="2">
    <name type="scientific">bioreactor metagenome</name>
    <dbReference type="NCBI Taxonomy" id="1076179"/>
    <lineage>
        <taxon>unclassified sequences</taxon>
        <taxon>metagenomes</taxon>
        <taxon>ecological metagenomes</taxon>
    </lineage>
</organism>